<dbReference type="InterPro" id="IPR050836">
    <property type="entry name" value="SDS22/Internalin_LRR"/>
</dbReference>
<reference evidence="4 5" key="2">
    <citation type="submission" date="2024-07" db="EMBL/GenBank/DDBJ databases">
        <authorList>
            <person name="Akdeniz Z."/>
        </authorList>
    </citation>
    <scope>NUCLEOTIDE SEQUENCE [LARGE SCALE GENOMIC DNA]</scope>
</reference>
<comment type="caution">
    <text evidence="3">The sequence shown here is derived from an EMBL/GenBank/DDBJ whole genome shotgun (WGS) entry which is preliminary data.</text>
</comment>
<dbReference type="AlphaFoldDB" id="A0AA86V6K8"/>
<dbReference type="EMBL" id="CAXDID020000045">
    <property type="protein sequence ID" value="CAL6002288.1"/>
    <property type="molecule type" value="Genomic_DNA"/>
</dbReference>
<dbReference type="PROSITE" id="PS51450">
    <property type="entry name" value="LRR"/>
    <property type="match status" value="2"/>
</dbReference>
<gene>
    <name evidence="4" type="ORF">HINF_LOCUS17847</name>
    <name evidence="3" type="ORF">HINF_LOCUS66091</name>
</gene>
<evidence type="ECO:0000313" key="5">
    <source>
        <dbReference type="Proteomes" id="UP001642409"/>
    </source>
</evidence>
<keyword evidence="2" id="KW-0677">Repeat</keyword>
<sequence length="199" mass="23438">MNNCNLKQLRALKPLINVQTLDLYANHYINVSELQCLKNLKYLNLENCDLVSICVLRPLVNLEELNIQFNKIVYIDADINEMKNLQQLYMQQNSISDFSSIEQHPNYNNINENGRRTFDISDQKEPSQEELYLANELRNIESPNIQLKEIQTQRKSFQTMFDNFKQEINAVLNNARQSQIQFTANVVRLFQLLNQFGFE</sequence>
<evidence type="ECO:0000313" key="3">
    <source>
        <dbReference type="EMBL" id="CAI9978446.1"/>
    </source>
</evidence>
<evidence type="ECO:0000256" key="2">
    <source>
        <dbReference type="ARBA" id="ARBA00022737"/>
    </source>
</evidence>
<accession>A0AA86V6K8</accession>
<evidence type="ECO:0000256" key="1">
    <source>
        <dbReference type="ARBA" id="ARBA00022614"/>
    </source>
</evidence>
<dbReference type="Proteomes" id="UP001642409">
    <property type="component" value="Unassembled WGS sequence"/>
</dbReference>
<keyword evidence="5" id="KW-1185">Reference proteome</keyword>
<dbReference type="EMBL" id="CATOUU010001185">
    <property type="protein sequence ID" value="CAI9978446.1"/>
    <property type="molecule type" value="Genomic_DNA"/>
</dbReference>
<name>A0AA86V6K8_9EUKA</name>
<protein>
    <submittedName>
        <fullName evidence="3">Leucine-rich repeat domain-containing protein</fullName>
    </submittedName>
    <submittedName>
        <fullName evidence="4">Leucine-rich_repeat domain-containing protein</fullName>
    </submittedName>
</protein>
<evidence type="ECO:0000313" key="4">
    <source>
        <dbReference type="EMBL" id="CAL6002288.1"/>
    </source>
</evidence>
<organism evidence="3">
    <name type="scientific">Hexamita inflata</name>
    <dbReference type="NCBI Taxonomy" id="28002"/>
    <lineage>
        <taxon>Eukaryota</taxon>
        <taxon>Metamonada</taxon>
        <taxon>Diplomonadida</taxon>
        <taxon>Hexamitidae</taxon>
        <taxon>Hexamitinae</taxon>
        <taxon>Hexamita</taxon>
    </lineage>
</organism>
<proteinExistence type="predicted"/>
<dbReference type="PANTHER" id="PTHR46652:SF3">
    <property type="entry name" value="LEUCINE-RICH REPEAT-CONTAINING PROTEIN 9"/>
    <property type="match status" value="1"/>
</dbReference>
<dbReference type="SUPFAM" id="SSF52058">
    <property type="entry name" value="L domain-like"/>
    <property type="match status" value="1"/>
</dbReference>
<dbReference type="PANTHER" id="PTHR46652">
    <property type="entry name" value="LEUCINE-RICH REPEAT AND IQ DOMAIN-CONTAINING PROTEIN 1-RELATED"/>
    <property type="match status" value="1"/>
</dbReference>
<keyword evidence="1" id="KW-0433">Leucine-rich repeat</keyword>
<reference evidence="3" key="1">
    <citation type="submission" date="2023-06" db="EMBL/GenBank/DDBJ databases">
        <authorList>
            <person name="Kurt Z."/>
        </authorList>
    </citation>
    <scope>NUCLEOTIDE SEQUENCE</scope>
</reference>
<dbReference type="Pfam" id="PF12799">
    <property type="entry name" value="LRR_4"/>
    <property type="match status" value="1"/>
</dbReference>
<dbReference type="InterPro" id="IPR025875">
    <property type="entry name" value="Leu-rich_rpt_4"/>
</dbReference>
<dbReference type="InterPro" id="IPR032675">
    <property type="entry name" value="LRR_dom_sf"/>
</dbReference>
<dbReference type="Gene3D" id="3.80.10.10">
    <property type="entry name" value="Ribonuclease Inhibitor"/>
    <property type="match status" value="1"/>
</dbReference>
<dbReference type="InterPro" id="IPR001611">
    <property type="entry name" value="Leu-rich_rpt"/>
</dbReference>